<reference evidence="1 2" key="1">
    <citation type="journal article" date="2014" name="Acta Crystallogr. D">
        <title>Structure-based characterization and antifreeze properties of a hyperactive ice-binding protein from the Antarctic bacterium Flavobacterium frigoris PS1.</title>
        <authorList>
            <person name="Do H."/>
            <person name="Kim S.J."/>
            <person name="Kim H.J."/>
            <person name="Lee J.H."/>
        </authorList>
    </citation>
    <scope>NUCLEOTIDE SEQUENCE [LARGE SCALE GENOMIC DNA]</scope>
    <source>
        <strain evidence="1 2">PS1</strain>
    </source>
</reference>
<proteinExistence type="predicted"/>
<name>H7FT24_FLAFP</name>
<dbReference type="EMBL" id="AHKF01000018">
    <property type="protein sequence ID" value="EIA08721.1"/>
    <property type="molecule type" value="Genomic_DNA"/>
</dbReference>
<dbReference type="PATRIC" id="fig|1086011.3.peg.2392"/>
<comment type="caution">
    <text evidence="1">The sequence shown here is derived from an EMBL/GenBank/DDBJ whole genome shotgun (WGS) entry which is preliminary data.</text>
</comment>
<dbReference type="STRING" id="1086011.HJ01_02443"/>
<sequence>MEANKMDRGNTKGIIRGIEKSRNLIIKDISKSLPANSAINSQTV</sequence>
<dbReference type="Proteomes" id="UP000005566">
    <property type="component" value="Unassembled WGS sequence"/>
</dbReference>
<accession>H7FT24</accession>
<organism evidence="1 2">
    <name type="scientific">Flavobacterium frigoris (strain PS1)</name>
    <dbReference type="NCBI Taxonomy" id="1086011"/>
    <lineage>
        <taxon>Bacteria</taxon>
        <taxon>Pseudomonadati</taxon>
        <taxon>Bacteroidota</taxon>
        <taxon>Flavobacteriia</taxon>
        <taxon>Flavobacteriales</taxon>
        <taxon>Flavobacteriaceae</taxon>
        <taxon>Flavobacterium</taxon>
    </lineage>
</organism>
<dbReference type="eggNOG" id="ENOG5030YVV">
    <property type="taxonomic scope" value="Bacteria"/>
</dbReference>
<gene>
    <name evidence="1" type="ORF">HJ01_02443</name>
</gene>
<dbReference type="AlphaFoldDB" id="H7FT24"/>
<evidence type="ECO:0000313" key="2">
    <source>
        <dbReference type="Proteomes" id="UP000005566"/>
    </source>
</evidence>
<evidence type="ECO:0000313" key="1">
    <source>
        <dbReference type="EMBL" id="EIA08721.1"/>
    </source>
</evidence>
<keyword evidence="2" id="KW-1185">Reference proteome</keyword>
<protein>
    <submittedName>
        <fullName evidence="1">Uncharacterized protein</fullName>
    </submittedName>
</protein>